<evidence type="ECO:0000313" key="4">
    <source>
        <dbReference type="EMBL" id="SKA32694.1"/>
    </source>
</evidence>
<evidence type="ECO:0000259" key="3">
    <source>
        <dbReference type="PROSITE" id="PS51186"/>
    </source>
</evidence>
<dbReference type="Proteomes" id="UP000190367">
    <property type="component" value="Unassembled WGS sequence"/>
</dbReference>
<keyword evidence="1 4" id="KW-0808">Transferase</keyword>
<dbReference type="GO" id="GO:0016747">
    <property type="term" value="F:acyltransferase activity, transferring groups other than amino-acyl groups"/>
    <property type="evidence" value="ECO:0007669"/>
    <property type="project" value="InterPro"/>
</dbReference>
<dbReference type="PROSITE" id="PS51186">
    <property type="entry name" value="GNAT"/>
    <property type="match status" value="1"/>
</dbReference>
<dbReference type="InterPro" id="IPR016181">
    <property type="entry name" value="Acyl_CoA_acyltransferase"/>
</dbReference>
<proteinExistence type="predicted"/>
<feature type="domain" description="N-acetyltransferase" evidence="3">
    <location>
        <begin position="8"/>
        <end position="147"/>
    </location>
</feature>
<organism evidence="4 5">
    <name type="scientific">Chitinophaga eiseniae</name>
    <dbReference type="NCBI Taxonomy" id="634771"/>
    <lineage>
        <taxon>Bacteria</taxon>
        <taxon>Pseudomonadati</taxon>
        <taxon>Bacteroidota</taxon>
        <taxon>Chitinophagia</taxon>
        <taxon>Chitinophagales</taxon>
        <taxon>Chitinophagaceae</taxon>
        <taxon>Chitinophaga</taxon>
    </lineage>
</organism>
<sequence>MSSIRTYSHFAPPTKEQMDEVASFLFTHLGEFGDPLADIQNALNYALCLNGRTPGGLIITSSNDSVLNGVAVTNRTGMHGYIPDNILVYIATHREYRGQGIGRQLMIKAIQLSEGDMALHVEPSNPALRLYESLGFINKYLEMRLKK</sequence>
<name>A0A1T4SWQ6_9BACT</name>
<evidence type="ECO:0000256" key="1">
    <source>
        <dbReference type="ARBA" id="ARBA00022679"/>
    </source>
</evidence>
<evidence type="ECO:0000313" key="5">
    <source>
        <dbReference type="Proteomes" id="UP000190367"/>
    </source>
</evidence>
<dbReference type="AlphaFoldDB" id="A0A1T4SWQ6"/>
<dbReference type="Pfam" id="PF13508">
    <property type="entry name" value="Acetyltransf_7"/>
    <property type="match status" value="1"/>
</dbReference>
<dbReference type="PANTHER" id="PTHR43420">
    <property type="entry name" value="ACETYLTRANSFERASE"/>
    <property type="match status" value="1"/>
</dbReference>
<dbReference type="STRING" id="634771.SAMN04488128_103703"/>
<evidence type="ECO:0000256" key="2">
    <source>
        <dbReference type="ARBA" id="ARBA00023315"/>
    </source>
</evidence>
<keyword evidence="5" id="KW-1185">Reference proteome</keyword>
<protein>
    <submittedName>
        <fullName evidence="4">Acetyltransferase (GNAT) family protein</fullName>
    </submittedName>
</protein>
<dbReference type="InterPro" id="IPR050680">
    <property type="entry name" value="YpeA/RimI_acetyltransf"/>
</dbReference>
<dbReference type="CDD" id="cd04301">
    <property type="entry name" value="NAT_SF"/>
    <property type="match status" value="1"/>
</dbReference>
<accession>A0A1T4SWQ6</accession>
<dbReference type="OrthoDB" id="7585366at2"/>
<dbReference type="EMBL" id="FUWZ01000003">
    <property type="protein sequence ID" value="SKA32694.1"/>
    <property type="molecule type" value="Genomic_DNA"/>
</dbReference>
<gene>
    <name evidence="4" type="ORF">SAMN04488128_103703</name>
</gene>
<dbReference type="Gene3D" id="3.40.630.30">
    <property type="match status" value="1"/>
</dbReference>
<dbReference type="InterPro" id="IPR000182">
    <property type="entry name" value="GNAT_dom"/>
</dbReference>
<keyword evidence="2" id="KW-0012">Acyltransferase</keyword>
<dbReference type="RefSeq" id="WP_078671029.1">
    <property type="nucleotide sequence ID" value="NZ_FUWZ01000003.1"/>
</dbReference>
<dbReference type="SUPFAM" id="SSF55729">
    <property type="entry name" value="Acyl-CoA N-acyltransferases (Nat)"/>
    <property type="match status" value="1"/>
</dbReference>
<reference evidence="5" key="1">
    <citation type="submission" date="2017-02" db="EMBL/GenBank/DDBJ databases">
        <authorList>
            <person name="Varghese N."/>
            <person name="Submissions S."/>
        </authorList>
    </citation>
    <scope>NUCLEOTIDE SEQUENCE [LARGE SCALE GENOMIC DNA]</scope>
    <source>
        <strain evidence="5">DSM 22224</strain>
    </source>
</reference>